<keyword evidence="2" id="KW-1185">Reference proteome</keyword>
<organism evidence="1 2">
    <name type="scientific">Paenibacillus algorifonticola</name>
    <dbReference type="NCBI Taxonomy" id="684063"/>
    <lineage>
        <taxon>Bacteria</taxon>
        <taxon>Bacillati</taxon>
        <taxon>Bacillota</taxon>
        <taxon>Bacilli</taxon>
        <taxon>Bacillales</taxon>
        <taxon>Paenibacillaceae</taxon>
        <taxon>Paenibacillus</taxon>
    </lineage>
</organism>
<evidence type="ECO:0000313" key="2">
    <source>
        <dbReference type="Proteomes" id="UP000183410"/>
    </source>
</evidence>
<name>A0A1I2D189_9BACL</name>
<gene>
    <name evidence="1" type="ORF">SAMN04487969_10636</name>
</gene>
<protein>
    <submittedName>
        <fullName evidence="1">Phage transcriptional activator, RinA family</fullName>
    </submittedName>
</protein>
<sequence>MIKELKLKKGTFQHVESEFYAYQDTQKEIVRLRNEILHGKYREDENIGGGRSNLPDDPTGRAVLLLTSHKKLEQLQNIVDAIETVVERLPIEKRELIKLRYWTRSQPLTWDGTADHLHVSRRQALRWRDEIVNAVAETLGWR</sequence>
<dbReference type="AlphaFoldDB" id="A0A1I2D189"/>
<reference evidence="2" key="1">
    <citation type="submission" date="2016-10" db="EMBL/GenBank/DDBJ databases">
        <authorList>
            <person name="Varghese N."/>
            <person name="Submissions S."/>
        </authorList>
    </citation>
    <scope>NUCLEOTIDE SEQUENCE [LARGE SCALE GENOMIC DNA]</scope>
    <source>
        <strain evidence="2">CGMCC 1.10223</strain>
    </source>
</reference>
<dbReference type="OrthoDB" id="2735906at2"/>
<dbReference type="NCBIfam" id="TIGR01636">
    <property type="entry name" value="phage_rinA"/>
    <property type="match status" value="1"/>
</dbReference>
<dbReference type="Proteomes" id="UP000183410">
    <property type="component" value="Unassembled WGS sequence"/>
</dbReference>
<evidence type="ECO:0000313" key="1">
    <source>
        <dbReference type="EMBL" id="SFE74255.1"/>
    </source>
</evidence>
<dbReference type="EMBL" id="FONN01000006">
    <property type="protein sequence ID" value="SFE74255.1"/>
    <property type="molecule type" value="Genomic_DNA"/>
</dbReference>
<dbReference type="InterPro" id="IPR006523">
    <property type="entry name" value="RinA"/>
</dbReference>
<accession>A0A1I2D189</accession>
<proteinExistence type="predicted"/>
<dbReference type="RefSeq" id="WP_046231819.1">
    <property type="nucleotide sequence ID" value="NZ_FONN01000006.1"/>
</dbReference>